<keyword evidence="2" id="KW-1185">Reference proteome</keyword>
<evidence type="ECO:0000313" key="2">
    <source>
        <dbReference type="Proteomes" id="UP000326287"/>
    </source>
</evidence>
<gene>
    <name evidence="1" type="ORF">EY643_09795</name>
</gene>
<accession>A0A5P9NK14</accession>
<sequence>MKRPKLPEGAEDLELVECVYTTSPSPTVLEKEINRLPLDDERIAAAISATLPESLRSAHPRVRAFKSSLLKKPFNRYGFVESPYNSSDSLDIVVTEGSLQRACLLTSGLIKLCTAFGWEFGHASPKYGRGRGDTYFRIGEENVKFRIKERVTQHKRELTREDIQHKKKWGYVSGPKHEYDPTGKLTFSIEGIAAPADYKFKWTDSKKRLIEECIPDIIEAFIVAAEQQVNRTKERIESKRLYEIAAEKRRREEAKQRRQQEMISALVALAEEHERVGKINTLLEDMAKSYPNNCNVQTYIAEATRLLSDYAPLSNPDRFTDIFKHKPEYY</sequence>
<reference evidence="1 2" key="1">
    <citation type="submission" date="2019-02" db="EMBL/GenBank/DDBJ databases">
        <authorList>
            <person name="Li S.-H."/>
        </authorList>
    </citation>
    <scope>NUCLEOTIDE SEQUENCE [LARGE SCALE GENOMIC DNA]</scope>
    <source>
        <strain evidence="1 2">IMCC14385</strain>
    </source>
</reference>
<dbReference type="EMBL" id="CP036422">
    <property type="protein sequence ID" value="QFU75929.1"/>
    <property type="molecule type" value="Genomic_DNA"/>
</dbReference>
<dbReference type="RefSeq" id="WP_152662035.1">
    <property type="nucleotide sequence ID" value="NZ_CP036422.1"/>
</dbReference>
<dbReference type="AlphaFoldDB" id="A0A5P9NK14"/>
<dbReference type="Proteomes" id="UP000326287">
    <property type="component" value="Chromosome"/>
</dbReference>
<proteinExistence type="predicted"/>
<organism evidence="1 2">
    <name type="scientific">Halioglobus maricola</name>
    <dbReference type="NCBI Taxonomy" id="2601894"/>
    <lineage>
        <taxon>Bacteria</taxon>
        <taxon>Pseudomonadati</taxon>
        <taxon>Pseudomonadota</taxon>
        <taxon>Gammaproteobacteria</taxon>
        <taxon>Cellvibrionales</taxon>
        <taxon>Halieaceae</taxon>
        <taxon>Halioglobus</taxon>
    </lineage>
</organism>
<name>A0A5P9NK14_9GAMM</name>
<evidence type="ECO:0000313" key="1">
    <source>
        <dbReference type="EMBL" id="QFU75929.1"/>
    </source>
</evidence>
<dbReference type="KEGG" id="halc:EY643_09795"/>
<protein>
    <submittedName>
        <fullName evidence="1">Uncharacterized protein</fullName>
    </submittedName>
</protein>